<gene>
    <name evidence="1" type="ORF">Ae201684_013118</name>
</gene>
<name>A0A6G0WP43_9STRA</name>
<organism evidence="1 2">
    <name type="scientific">Aphanomyces euteiches</name>
    <dbReference type="NCBI Taxonomy" id="100861"/>
    <lineage>
        <taxon>Eukaryota</taxon>
        <taxon>Sar</taxon>
        <taxon>Stramenopiles</taxon>
        <taxon>Oomycota</taxon>
        <taxon>Saprolegniomycetes</taxon>
        <taxon>Saprolegniales</taxon>
        <taxon>Verrucalvaceae</taxon>
        <taxon>Aphanomyces</taxon>
    </lineage>
</organism>
<proteinExistence type="predicted"/>
<sequence>MARNIRASGTPDDIPIVVLVTNDVPNHILQRLIDAKTVPIQIEPWRRAGVSDLTWVDSLAKLRIFEERGYERVIYLDSDAWLHRNLDHLFAMAGDAVLWAPRAYYLGEKYQFGSTLLVITPSNALFDKIQEAMKNAPKPDYFDMDVLNDLWRYDCGYLPSHYVVLTSTLDEDSTFGFATKAERIRKTYIHHFSMVNGLQKPWFVAEFHLRDRDPNWEPLFYDLFDMYWKAEPELCAWL</sequence>
<dbReference type="PANTHER" id="PTHR11183">
    <property type="entry name" value="GLYCOGENIN SUBFAMILY MEMBER"/>
    <property type="match status" value="1"/>
</dbReference>
<accession>A0A6G0WP43</accession>
<dbReference type="SUPFAM" id="SSF53448">
    <property type="entry name" value="Nucleotide-diphospho-sugar transferases"/>
    <property type="match status" value="1"/>
</dbReference>
<protein>
    <recommendedName>
        <fullName evidence="3">Nucleotide-diphospho-sugar transferase domain-containing protein</fullName>
    </recommendedName>
</protein>
<evidence type="ECO:0000313" key="2">
    <source>
        <dbReference type="Proteomes" id="UP000481153"/>
    </source>
</evidence>
<dbReference type="InterPro" id="IPR029044">
    <property type="entry name" value="Nucleotide-diphossugar_trans"/>
</dbReference>
<dbReference type="EMBL" id="VJMJ01000167">
    <property type="protein sequence ID" value="KAF0729140.1"/>
    <property type="molecule type" value="Genomic_DNA"/>
</dbReference>
<dbReference type="InterPro" id="IPR050587">
    <property type="entry name" value="GNT1/Glycosyltrans_8"/>
</dbReference>
<comment type="caution">
    <text evidence="1">The sequence shown here is derived from an EMBL/GenBank/DDBJ whole genome shotgun (WGS) entry which is preliminary data.</text>
</comment>
<dbReference type="VEuPathDB" id="FungiDB:AeMF1_004285"/>
<reference evidence="1 2" key="1">
    <citation type="submission" date="2019-07" db="EMBL/GenBank/DDBJ databases">
        <title>Genomics analysis of Aphanomyces spp. identifies a new class of oomycete effector associated with host adaptation.</title>
        <authorList>
            <person name="Gaulin E."/>
        </authorList>
    </citation>
    <scope>NUCLEOTIDE SEQUENCE [LARGE SCALE GENOMIC DNA]</scope>
    <source>
        <strain evidence="1 2">ATCC 201684</strain>
    </source>
</reference>
<dbReference type="Gene3D" id="3.90.550.10">
    <property type="entry name" value="Spore Coat Polysaccharide Biosynthesis Protein SpsA, Chain A"/>
    <property type="match status" value="1"/>
</dbReference>
<keyword evidence="2" id="KW-1185">Reference proteome</keyword>
<dbReference type="Proteomes" id="UP000481153">
    <property type="component" value="Unassembled WGS sequence"/>
</dbReference>
<evidence type="ECO:0000313" key="1">
    <source>
        <dbReference type="EMBL" id="KAF0729140.1"/>
    </source>
</evidence>
<dbReference type="AlphaFoldDB" id="A0A6G0WP43"/>
<evidence type="ECO:0008006" key="3">
    <source>
        <dbReference type="Google" id="ProtNLM"/>
    </source>
</evidence>